<protein>
    <submittedName>
        <fullName evidence="1">Uncharacterized protein</fullName>
    </submittedName>
</protein>
<proteinExistence type="predicted"/>
<evidence type="ECO:0000313" key="1">
    <source>
        <dbReference type="EMBL" id="MPN04667.1"/>
    </source>
</evidence>
<accession>A0A645ES65</accession>
<gene>
    <name evidence="1" type="ORF">SDC9_151912</name>
</gene>
<name>A0A645ES65_9ZZZZ</name>
<comment type="caution">
    <text evidence="1">The sequence shown here is derived from an EMBL/GenBank/DDBJ whole genome shotgun (WGS) entry which is preliminary data.</text>
</comment>
<reference evidence="1" key="1">
    <citation type="submission" date="2019-08" db="EMBL/GenBank/DDBJ databases">
        <authorList>
            <person name="Kucharzyk K."/>
            <person name="Murdoch R.W."/>
            <person name="Higgins S."/>
            <person name="Loffler F."/>
        </authorList>
    </citation>
    <scope>NUCLEOTIDE SEQUENCE</scope>
</reference>
<organism evidence="1">
    <name type="scientific">bioreactor metagenome</name>
    <dbReference type="NCBI Taxonomy" id="1076179"/>
    <lineage>
        <taxon>unclassified sequences</taxon>
        <taxon>metagenomes</taxon>
        <taxon>ecological metagenomes</taxon>
    </lineage>
</organism>
<dbReference type="EMBL" id="VSSQ01050587">
    <property type="protein sequence ID" value="MPN04667.1"/>
    <property type="molecule type" value="Genomic_DNA"/>
</dbReference>
<sequence length="152" mass="17232">MVGREVRFAFHTIDHDMFDVLAFGNHEFDMGREGRPARTDHTHVLDEVDDFLRTQGFIGLFGPLGKLLSGLHGDDEGIARNTVGQRDLPEFLDCACKRCVDVGRDETGRFAYFFACDDGVALLFEWNCWSSQMLRQRNNEFGGHRHGFDGAC</sequence>
<dbReference type="AlphaFoldDB" id="A0A645ES65"/>